<dbReference type="GO" id="GO:0005886">
    <property type="term" value="C:plasma membrane"/>
    <property type="evidence" value="ECO:0007669"/>
    <property type="project" value="UniProtKB-SubCell"/>
</dbReference>
<keyword evidence="4" id="KW-1003">Cell membrane</keyword>
<evidence type="ECO:0000256" key="2">
    <source>
        <dbReference type="ARBA" id="ARBA00007246"/>
    </source>
</evidence>
<dbReference type="AlphaFoldDB" id="A0A1I2X1S0"/>
<keyword evidence="7" id="KW-0653">Protein transport</keyword>
<comment type="subcellular location">
    <subcellularLocation>
        <location evidence="1">Cell inner membrane</location>
    </subcellularLocation>
</comment>
<dbReference type="STRING" id="582675.SAMN05192565_1312"/>
<evidence type="ECO:0000256" key="3">
    <source>
        <dbReference type="ARBA" id="ARBA00022448"/>
    </source>
</evidence>
<evidence type="ECO:0000256" key="5">
    <source>
        <dbReference type="ARBA" id="ARBA00022519"/>
    </source>
</evidence>
<dbReference type="Gene3D" id="1.10.40.60">
    <property type="entry name" value="EpsJ-like"/>
    <property type="match status" value="1"/>
</dbReference>
<evidence type="ECO:0000313" key="12">
    <source>
        <dbReference type="EMBL" id="SFH07514.1"/>
    </source>
</evidence>
<keyword evidence="3" id="KW-0813">Transport</keyword>
<keyword evidence="9 10" id="KW-0472">Membrane</keyword>
<reference evidence="13" key="1">
    <citation type="submission" date="2016-10" db="EMBL/GenBank/DDBJ databases">
        <authorList>
            <person name="Varghese N."/>
            <person name="Submissions S."/>
        </authorList>
    </citation>
    <scope>NUCLEOTIDE SEQUENCE [LARGE SCALE GENOMIC DNA]</scope>
    <source>
        <strain evidence="13">Gh-105</strain>
    </source>
</reference>
<evidence type="ECO:0000256" key="8">
    <source>
        <dbReference type="ARBA" id="ARBA00022989"/>
    </source>
</evidence>
<gene>
    <name evidence="12" type="ORF">SAMN05192565_1312</name>
</gene>
<dbReference type="PANTHER" id="PTHR38831:SF1">
    <property type="entry name" value="TYPE II SECRETION SYSTEM PROTEIN K-RELATED"/>
    <property type="match status" value="1"/>
</dbReference>
<feature type="domain" description="T2SS protein K first SAM-like" evidence="11">
    <location>
        <begin position="115"/>
        <end position="201"/>
    </location>
</feature>
<proteinExistence type="inferred from homology"/>
<keyword evidence="5" id="KW-0997">Cell inner membrane</keyword>
<dbReference type="InterPro" id="IPR005628">
    <property type="entry name" value="GspK"/>
</dbReference>
<keyword evidence="13" id="KW-1185">Reference proteome</keyword>
<dbReference type="InterPro" id="IPR049031">
    <property type="entry name" value="T2SSK_SAM-like_1st"/>
</dbReference>
<evidence type="ECO:0000256" key="9">
    <source>
        <dbReference type="ARBA" id="ARBA00023136"/>
    </source>
</evidence>
<dbReference type="RefSeq" id="WP_091974922.1">
    <property type="nucleotide sequence ID" value="NZ_FOPM01000031.1"/>
</dbReference>
<evidence type="ECO:0000256" key="7">
    <source>
        <dbReference type="ARBA" id="ARBA00022927"/>
    </source>
</evidence>
<keyword evidence="8 10" id="KW-1133">Transmembrane helix</keyword>
<evidence type="ECO:0000256" key="6">
    <source>
        <dbReference type="ARBA" id="ARBA00022692"/>
    </source>
</evidence>
<evidence type="ECO:0000313" key="13">
    <source>
        <dbReference type="Proteomes" id="UP000199229"/>
    </source>
</evidence>
<protein>
    <submittedName>
        <fullName evidence="12">General secretion pathway protein K</fullName>
    </submittedName>
</protein>
<evidence type="ECO:0000256" key="1">
    <source>
        <dbReference type="ARBA" id="ARBA00004533"/>
    </source>
</evidence>
<accession>A0A1I2X1S0</accession>
<dbReference type="InterPro" id="IPR038072">
    <property type="entry name" value="GspK_central_sf"/>
</dbReference>
<comment type="similarity">
    <text evidence="2">Belongs to the GSP K family.</text>
</comment>
<dbReference type="PANTHER" id="PTHR38831">
    <property type="entry name" value="TYPE II SECRETION SYSTEM PROTEIN K"/>
    <property type="match status" value="1"/>
</dbReference>
<feature type="transmembrane region" description="Helical" evidence="10">
    <location>
        <begin position="12"/>
        <end position="34"/>
    </location>
</feature>
<organism evidence="12 13">
    <name type="scientific">Methylobacterium gossipiicola</name>
    <dbReference type="NCBI Taxonomy" id="582675"/>
    <lineage>
        <taxon>Bacteria</taxon>
        <taxon>Pseudomonadati</taxon>
        <taxon>Pseudomonadota</taxon>
        <taxon>Alphaproteobacteria</taxon>
        <taxon>Hyphomicrobiales</taxon>
        <taxon>Methylobacteriaceae</taxon>
        <taxon>Methylobacterium</taxon>
    </lineage>
</organism>
<dbReference type="Pfam" id="PF21687">
    <property type="entry name" value="T2SSK_1st"/>
    <property type="match status" value="1"/>
</dbReference>
<dbReference type="OrthoDB" id="8084719at2"/>
<dbReference type="EMBL" id="FOPM01000031">
    <property type="protein sequence ID" value="SFH07514.1"/>
    <property type="molecule type" value="Genomic_DNA"/>
</dbReference>
<sequence length="288" mass="29959">MSSGEKPVGEAGFVLPAVLAILVVLSAAAVTAALRLQTRTALATVRGDGVRLQGLADGIARLLAHGFVVERTYRMPRLDLPEDGSPIACPLPGGLTARIAVRDQGRLLDLNTTPRLALEEALRVLAVPDGDARTLAAEIVDFRDPDDITEPGGGAEVPQYRARGLADGPRNGPFVSADEIEQLPSMTPALAARLRPYVTVFNPGGQFDTTPLPGGASEPRPSPRLFLRIEVSVADAKGIRAGRSALVSTGPAPIGTGVVAWTQSVPPSEAKAPVARGACTRIVAVLEP</sequence>
<keyword evidence="6 10" id="KW-0812">Transmembrane</keyword>
<dbReference type="Proteomes" id="UP000199229">
    <property type="component" value="Unassembled WGS sequence"/>
</dbReference>
<evidence type="ECO:0000256" key="4">
    <source>
        <dbReference type="ARBA" id="ARBA00022475"/>
    </source>
</evidence>
<evidence type="ECO:0000256" key="10">
    <source>
        <dbReference type="SAM" id="Phobius"/>
    </source>
</evidence>
<dbReference type="GO" id="GO:0009306">
    <property type="term" value="P:protein secretion"/>
    <property type="evidence" value="ECO:0007669"/>
    <property type="project" value="InterPro"/>
</dbReference>
<evidence type="ECO:0000259" key="11">
    <source>
        <dbReference type="Pfam" id="PF21687"/>
    </source>
</evidence>
<name>A0A1I2X1S0_9HYPH</name>
<dbReference type="SUPFAM" id="SSF158544">
    <property type="entry name" value="GspK insert domain-like"/>
    <property type="match status" value="1"/>
</dbReference>